<sequence length="164" mass="18649">MLKGDPNVCFRILSSTPSWDTTIPIRLIWTPAHAELEGNEQAHELAGELANQVDDQGCFFFPVLITSYRDILYYYKETWKTYPEPHPALGRHHATILRQIQTNTLPNPVLLCPRAQTDSFIKNEQEWEAAVISPSKEVQLALVDLAVRAGEPRSWILGPDLRKT</sequence>
<organism evidence="1 2">
    <name type="scientific">Ixodes persulcatus</name>
    <name type="common">Taiga tick</name>
    <dbReference type="NCBI Taxonomy" id="34615"/>
    <lineage>
        <taxon>Eukaryota</taxon>
        <taxon>Metazoa</taxon>
        <taxon>Ecdysozoa</taxon>
        <taxon>Arthropoda</taxon>
        <taxon>Chelicerata</taxon>
        <taxon>Arachnida</taxon>
        <taxon>Acari</taxon>
        <taxon>Parasitiformes</taxon>
        <taxon>Ixodida</taxon>
        <taxon>Ixodoidea</taxon>
        <taxon>Ixodidae</taxon>
        <taxon>Ixodinae</taxon>
        <taxon>Ixodes</taxon>
    </lineage>
</organism>
<evidence type="ECO:0000313" key="1">
    <source>
        <dbReference type="EMBL" id="KAG0414881.1"/>
    </source>
</evidence>
<dbReference type="Proteomes" id="UP000805193">
    <property type="component" value="Unassembled WGS sequence"/>
</dbReference>
<name>A0AC60P689_IXOPE</name>
<dbReference type="EMBL" id="JABSTQ010011139">
    <property type="protein sequence ID" value="KAG0414881.1"/>
    <property type="molecule type" value="Genomic_DNA"/>
</dbReference>
<reference evidence="1 2" key="1">
    <citation type="journal article" date="2020" name="Cell">
        <title>Large-Scale Comparative Analyses of Tick Genomes Elucidate Their Genetic Diversity and Vector Capacities.</title>
        <authorList>
            <consortium name="Tick Genome and Microbiome Consortium (TIGMIC)"/>
            <person name="Jia N."/>
            <person name="Wang J."/>
            <person name="Shi W."/>
            <person name="Du L."/>
            <person name="Sun Y."/>
            <person name="Zhan W."/>
            <person name="Jiang J.F."/>
            <person name="Wang Q."/>
            <person name="Zhang B."/>
            <person name="Ji P."/>
            <person name="Bell-Sakyi L."/>
            <person name="Cui X.M."/>
            <person name="Yuan T.T."/>
            <person name="Jiang B.G."/>
            <person name="Yang W.F."/>
            <person name="Lam T.T."/>
            <person name="Chang Q.C."/>
            <person name="Ding S.J."/>
            <person name="Wang X.J."/>
            <person name="Zhu J.G."/>
            <person name="Ruan X.D."/>
            <person name="Zhao L."/>
            <person name="Wei J.T."/>
            <person name="Ye R.Z."/>
            <person name="Que T.C."/>
            <person name="Du C.H."/>
            <person name="Zhou Y.H."/>
            <person name="Cheng J.X."/>
            <person name="Dai P.F."/>
            <person name="Guo W.B."/>
            <person name="Han X.H."/>
            <person name="Huang E.J."/>
            <person name="Li L.F."/>
            <person name="Wei W."/>
            <person name="Gao Y.C."/>
            <person name="Liu J.Z."/>
            <person name="Shao H.Z."/>
            <person name="Wang X."/>
            <person name="Wang C.C."/>
            <person name="Yang T.C."/>
            <person name="Huo Q.B."/>
            <person name="Li W."/>
            <person name="Chen H.Y."/>
            <person name="Chen S.E."/>
            <person name="Zhou L.G."/>
            <person name="Ni X.B."/>
            <person name="Tian J.H."/>
            <person name="Sheng Y."/>
            <person name="Liu T."/>
            <person name="Pan Y.S."/>
            <person name="Xia L.Y."/>
            <person name="Li J."/>
            <person name="Zhao F."/>
            <person name="Cao W.C."/>
        </authorList>
    </citation>
    <scope>NUCLEOTIDE SEQUENCE [LARGE SCALE GENOMIC DNA]</scope>
    <source>
        <strain evidence="1">Iper-2018</strain>
    </source>
</reference>
<evidence type="ECO:0000313" key="2">
    <source>
        <dbReference type="Proteomes" id="UP000805193"/>
    </source>
</evidence>
<gene>
    <name evidence="1" type="ORF">HPB47_007958</name>
</gene>
<keyword evidence="2" id="KW-1185">Reference proteome</keyword>
<accession>A0AC60P689</accession>
<comment type="caution">
    <text evidence="1">The sequence shown here is derived from an EMBL/GenBank/DDBJ whole genome shotgun (WGS) entry which is preliminary data.</text>
</comment>
<protein>
    <submittedName>
        <fullName evidence="1">Uncharacterized protein</fullName>
    </submittedName>
</protein>
<proteinExistence type="predicted"/>